<gene>
    <name evidence="2" type="ORF">008-21</name>
</gene>
<dbReference type="EMBL" id="AY613856">
    <property type="protein sequence ID" value="AAT47862.1"/>
    <property type="molecule type" value="Genomic_DNA"/>
</dbReference>
<dbReference type="AlphaFoldDB" id="Q66S36"/>
<evidence type="ECO:0000256" key="1">
    <source>
        <dbReference type="SAM" id="MobiDB-lite"/>
    </source>
</evidence>
<accession>Q66S36</accession>
<organism evidence="2">
    <name type="scientific">Oikopleura dioica</name>
    <name type="common">Tunicate</name>
    <dbReference type="NCBI Taxonomy" id="34765"/>
    <lineage>
        <taxon>Eukaryota</taxon>
        <taxon>Metazoa</taxon>
        <taxon>Chordata</taxon>
        <taxon>Tunicata</taxon>
        <taxon>Appendicularia</taxon>
        <taxon>Copelata</taxon>
        <taxon>Oikopleuridae</taxon>
        <taxon>Oikopleura</taxon>
    </lineage>
</organism>
<reference evidence="2" key="1">
    <citation type="journal article" date="2004" name="Nature">
        <title>Hox cluster disintegration with persistent anteroposterior order of expression in Oikopleura dioica.</title>
        <authorList>
            <person name="Seo H.C."/>
            <person name="Edvardsen R.B."/>
            <person name="Maeland A.D."/>
            <person name="Bjordal M."/>
            <person name="Jensen M.F."/>
            <person name="Hansen A."/>
            <person name="Flaat M."/>
            <person name="Weissenbach J."/>
            <person name="Lehrach H."/>
            <person name="Wincker P."/>
            <person name="Reinhardt R."/>
            <person name="Chourrout D."/>
        </authorList>
    </citation>
    <scope>NUCLEOTIDE SEQUENCE</scope>
</reference>
<feature type="compositionally biased region" description="Low complexity" evidence="1">
    <location>
        <begin position="348"/>
        <end position="373"/>
    </location>
</feature>
<protein>
    <submittedName>
        <fullName evidence="2">Uncharacterized protein</fullName>
    </submittedName>
</protein>
<proteinExistence type="predicted"/>
<feature type="compositionally biased region" description="Basic and acidic residues" evidence="1">
    <location>
        <begin position="320"/>
        <end position="339"/>
    </location>
</feature>
<sequence>MLVYCWNCTFLWEFREDTALRCPSCREDVGLETLQIESLEEFQRIHVEMIDSQTTIRREEVPIEIYVPKPRPFENNDDTVICYICLDPALGSSGVGKTFFAGKLVENFDLFEKSPTSIVYCYPKFLKEKPVKWDKTCKIPLRFSVGLPTQTDIDDLEDHTCLILDDLYDQALKSDAIDHLFRVTSGKRKISVMIMTQNAFSQGRYGRDIRNSCNLQVLLRNCCDTMINIRASRALGLGEAYKAAEVGTSHEKYPYIFINQSPKAYGSNYRVFTNLFSRYKVCWSVAGMKAFVINETDFARFLEIEEKYSSKTSNFSASVKNEKSIEKELSKPSKVEEKRRPRKRRRSVSTTSESSSHASDSSLSSESSSSESSSSEDDSCGKKSNQKQKRRRSRR</sequence>
<feature type="region of interest" description="Disordered" evidence="1">
    <location>
        <begin position="320"/>
        <end position="395"/>
    </location>
</feature>
<reference evidence="2" key="2">
    <citation type="journal article" date="2005" name="Curr. Biol.">
        <title>Remodelling of the homeobox gene complement in the tunicate Oikopleura dioica.</title>
        <authorList>
            <person name="Edvardsen R.B."/>
            <person name="Seo H.C."/>
            <person name="Jensen M.F."/>
            <person name="Mialon A."/>
            <person name="Mikhaleva J."/>
            <person name="Bjordal M."/>
            <person name="Cartry J."/>
            <person name="Reinhardt R."/>
            <person name="Weissenbach J."/>
            <person name="Wincker P."/>
            <person name="Chourrout D."/>
        </authorList>
    </citation>
    <scope>NUCLEOTIDE SEQUENCE</scope>
</reference>
<evidence type="ECO:0000313" key="2">
    <source>
        <dbReference type="EMBL" id="AAT47862.1"/>
    </source>
</evidence>
<name>Q66S36_OIKDI</name>
<feature type="compositionally biased region" description="Basic residues" evidence="1">
    <location>
        <begin position="384"/>
        <end position="395"/>
    </location>
</feature>